<sequence>MESVLDRVIKQNTENVNLLKTKDYNIFSVLQIQSKEVLICRMIADLLNPRGQHGAGAEYLKIFLRDCLGMEKMDTKLADQAIVTAEYAIDDERRIDIVIEIGSYFLPIEVKIYAADQKSQCFDYYQYAKRRDAQAKVYYLTLDGHRPGKDSTSSGSQSVPEEDIVCLSFREHILNWLKACKSCENTGMVPILEQFIQNIEQISGYTSEKVRNMVIDELLKSGDSLRAGMQIADSINAAKAKLIYLVFEEFEKQLAGVAERNHWTREKKSNWYEYKEQADEFFYKWNTTYPGINYIVKDAPMPDGKQLWFRVEVEHRLFAGFCVFDPNAESEEGHGDQVDEYDRETEKAVGHYLNISVEDHKDWWATWWYLPAGEQKPNDSVPNFKIMNDAAIALADKECRSEFVSLCVRNIEEMVERVLAIPE</sequence>
<dbReference type="Proteomes" id="UP000095453">
    <property type="component" value="Unassembled WGS sequence"/>
</dbReference>
<protein>
    <recommendedName>
        <fullName evidence="3">PD-(D/E)XK nuclease family protein</fullName>
    </recommendedName>
</protein>
<reference evidence="1 2" key="1">
    <citation type="submission" date="2015-09" db="EMBL/GenBank/DDBJ databases">
        <authorList>
            <consortium name="Pathogen Informatics"/>
        </authorList>
    </citation>
    <scope>NUCLEOTIDE SEQUENCE [LARGE SCALE GENOMIC DNA]</scope>
    <source>
        <strain evidence="1 2">2789STDY5608887</strain>
    </source>
</reference>
<evidence type="ECO:0008006" key="3">
    <source>
        <dbReference type="Google" id="ProtNLM"/>
    </source>
</evidence>
<organism evidence="1 2">
    <name type="scientific">Roseburia inulinivorans</name>
    <dbReference type="NCBI Taxonomy" id="360807"/>
    <lineage>
        <taxon>Bacteria</taxon>
        <taxon>Bacillati</taxon>
        <taxon>Bacillota</taxon>
        <taxon>Clostridia</taxon>
        <taxon>Lachnospirales</taxon>
        <taxon>Lachnospiraceae</taxon>
        <taxon>Roseburia</taxon>
    </lineage>
</organism>
<name>A0A173UZB8_9FIRM</name>
<evidence type="ECO:0000313" key="1">
    <source>
        <dbReference type="EMBL" id="CUN19387.1"/>
    </source>
</evidence>
<dbReference type="InterPro" id="IPR029470">
    <property type="entry name" value="PDDEXK_4"/>
</dbReference>
<dbReference type="RefSeq" id="WP_055170155.1">
    <property type="nucleotide sequence ID" value="NZ_CYXX01000018.1"/>
</dbReference>
<evidence type="ECO:0000313" key="2">
    <source>
        <dbReference type="Proteomes" id="UP000095453"/>
    </source>
</evidence>
<dbReference type="EMBL" id="CYXX01000018">
    <property type="protein sequence ID" value="CUN19387.1"/>
    <property type="molecule type" value="Genomic_DNA"/>
</dbReference>
<dbReference type="Pfam" id="PF14281">
    <property type="entry name" value="PDDEXK_4"/>
    <property type="match status" value="1"/>
</dbReference>
<dbReference type="AlphaFoldDB" id="A0A173UZB8"/>
<proteinExistence type="predicted"/>
<gene>
    <name evidence="1" type="ORF">ERS852444_02332</name>
</gene>
<accession>A0A173UZB8</accession>